<dbReference type="PANTHER" id="PTHR40547:SF1">
    <property type="entry name" value="SLL0298 PROTEIN"/>
    <property type="match status" value="1"/>
</dbReference>
<evidence type="ECO:0000313" key="4">
    <source>
        <dbReference type="Proteomes" id="UP000191901"/>
    </source>
</evidence>
<organism evidence="3 4">
    <name type="scientific">Halomicronema hongdechloris C2206</name>
    <dbReference type="NCBI Taxonomy" id="1641165"/>
    <lineage>
        <taxon>Bacteria</taxon>
        <taxon>Bacillati</taxon>
        <taxon>Cyanobacteriota</taxon>
        <taxon>Cyanophyceae</taxon>
        <taxon>Nodosilineales</taxon>
        <taxon>Nodosilineaceae</taxon>
        <taxon>Halomicronema</taxon>
    </lineage>
</organism>
<protein>
    <recommendedName>
        <fullName evidence="2">DUF2062 domain-containing protein</fullName>
    </recommendedName>
</protein>
<proteinExistence type="predicted"/>
<evidence type="ECO:0000256" key="1">
    <source>
        <dbReference type="SAM" id="Phobius"/>
    </source>
</evidence>
<gene>
    <name evidence="3" type="ORF">XM38_049760</name>
</gene>
<sequence>MTALPDSSLHHSPHRPRRTLWRRRLRYFYLRFMRMQGSSQELARGLAAGVFSGCFPLFGLQIIIGVAIATIIRGNRLMAATGTWISNPFTYVPIFAFNYQLGHWLLGGGPLDQMADLETLKGWTTMGAHVTAALLTGSCLVGLVFSILSYFLGLQVFQALRQRRRRQQSKEP</sequence>
<keyword evidence="4" id="KW-1185">Reference proteome</keyword>
<reference evidence="3 4" key="1">
    <citation type="journal article" date="2016" name="Biochim. Biophys. Acta">
        <title>Characterization of red-shifted phycobilisomes isolated from the chlorophyll f-containing cyanobacterium Halomicronema hongdechloris.</title>
        <authorList>
            <person name="Li Y."/>
            <person name="Lin Y."/>
            <person name="Garvey C.J."/>
            <person name="Birch D."/>
            <person name="Corkery R.W."/>
            <person name="Loughlin P.C."/>
            <person name="Scheer H."/>
            <person name="Willows R.D."/>
            <person name="Chen M."/>
        </authorList>
    </citation>
    <scope>NUCLEOTIDE SEQUENCE [LARGE SCALE GENOMIC DNA]</scope>
    <source>
        <strain evidence="3 4">C2206</strain>
    </source>
</reference>
<keyword evidence="1" id="KW-0472">Membrane</keyword>
<dbReference type="AlphaFoldDB" id="A0A1Z3HUR1"/>
<evidence type="ECO:0000313" key="3">
    <source>
        <dbReference type="EMBL" id="ASC74002.1"/>
    </source>
</evidence>
<dbReference type="STRING" id="1641165.XM38_21445"/>
<feature type="domain" description="DUF2062" evidence="2">
    <location>
        <begin position="23"/>
        <end position="165"/>
    </location>
</feature>
<feature type="transmembrane region" description="Helical" evidence="1">
    <location>
        <begin position="126"/>
        <end position="157"/>
    </location>
</feature>
<dbReference type="OrthoDB" id="9794343at2"/>
<feature type="transmembrane region" description="Helical" evidence="1">
    <location>
        <begin position="46"/>
        <end position="72"/>
    </location>
</feature>
<name>A0A1Z3HUR1_9CYAN</name>
<dbReference type="RefSeq" id="WP_080812531.1">
    <property type="nucleotide sequence ID" value="NZ_CP021983.2"/>
</dbReference>
<evidence type="ECO:0000259" key="2">
    <source>
        <dbReference type="Pfam" id="PF09835"/>
    </source>
</evidence>
<dbReference type="InterPro" id="IPR018639">
    <property type="entry name" value="DUF2062"/>
</dbReference>
<dbReference type="Proteomes" id="UP000191901">
    <property type="component" value="Chromosome"/>
</dbReference>
<feature type="transmembrane region" description="Helical" evidence="1">
    <location>
        <begin position="84"/>
        <end position="106"/>
    </location>
</feature>
<dbReference type="KEGG" id="hhg:XM38_049760"/>
<dbReference type="EMBL" id="CP021983">
    <property type="protein sequence ID" value="ASC74002.1"/>
    <property type="molecule type" value="Genomic_DNA"/>
</dbReference>
<keyword evidence="1" id="KW-0812">Transmembrane</keyword>
<accession>A0A1Z3HUR1</accession>
<dbReference type="Pfam" id="PF09835">
    <property type="entry name" value="DUF2062"/>
    <property type="match status" value="1"/>
</dbReference>
<keyword evidence="1" id="KW-1133">Transmembrane helix</keyword>
<dbReference type="PANTHER" id="PTHR40547">
    <property type="entry name" value="SLL0298 PROTEIN"/>
    <property type="match status" value="1"/>
</dbReference>